<keyword evidence="3" id="KW-1185">Reference proteome</keyword>
<dbReference type="AlphaFoldDB" id="A0A8H5WXQ8"/>
<dbReference type="EMBL" id="JAAGWQ010000051">
    <property type="protein sequence ID" value="KAF5673879.1"/>
    <property type="molecule type" value="Genomic_DNA"/>
</dbReference>
<evidence type="ECO:0000256" key="1">
    <source>
        <dbReference type="SAM" id="MobiDB-lite"/>
    </source>
</evidence>
<proteinExistence type="predicted"/>
<reference evidence="2 3" key="1">
    <citation type="submission" date="2020-05" db="EMBL/GenBank/DDBJ databases">
        <title>Identification and distribution of gene clusters putatively required for synthesis of sphingolipid metabolism inhibitors in phylogenetically diverse species of the filamentous fungus Fusarium.</title>
        <authorList>
            <person name="Kim H.-S."/>
            <person name="Busman M."/>
            <person name="Brown D.W."/>
            <person name="Divon H."/>
            <person name="Uhlig S."/>
            <person name="Proctor R.H."/>
        </authorList>
    </citation>
    <scope>NUCLEOTIDE SEQUENCE [LARGE SCALE GENOMIC DNA]</scope>
    <source>
        <strain evidence="2 3">NRRL 20693</strain>
    </source>
</reference>
<feature type="compositionally biased region" description="Basic and acidic residues" evidence="1">
    <location>
        <begin position="227"/>
        <end position="240"/>
    </location>
</feature>
<comment type="caution">
    <text evidence="2">The sequence shown here is derived from an EMBL/GenBank/DDBJ whole genome shotgun (WGS) entry which is preliminary data.</text>
</comment>
<protein>
    <submittedName>
        <fullName evidence="2">Uncharacterized protein</fullName>
    </submittedName>
</protein>
<evidence type="ECO:0000313" key="2">
    <source>
        <dbReference type="EMBL" id="KAF5673879.1"/>
    </source>
</evidence>
<name>A0A8H5WXQ8_FUSHE</name>
<dbReference type="OrthoDB" id="5106256at2759"/>
<organism evidence="2 3">
    <name type="scientific">Fusarium heterosporum</name>
    <dbReference type="NCBI Taxonomy" id="42747"/>
    <lineage>
        <taxon>Eukaryota</taxon>
        <taxon>Fungi</taxon>
        <taxon>Dikarya</taxon>
        <taxon>Ascomycota</taxon>
        <taxon>Pezizomycotina</taxon>
        <taxon>Sordariomycetes</taxon>
        <taxon>Hypocreomycetidae</taxon>
        <taxon>Hypocreales</taxon>
        <taxon>Nectriaceae</taxon>
        <taxon>Fusarium</taxon>
        <taxon>Fusarium heterosporum species complex</taxon>
    </lineage>
</organism>
<sequence>MDFDQQKGIEIVKKINRRVHILEIDIGVDTCSEIPTDFIIPERVYALSWGIVTEIFRAAGIQKQQAIKCWEQMIDEVANSSLLLATSLADYPGYQKLRFNMEDALALKPTTDESVSLSAPYLATAIAAIAFRKLGPLDLEPQTQKDFLWLFGEMNVVQWLPIAIKVFHRTEGCPFIIELDQDVEEPIVRQGHWHRNGVWAVRTKRPEPNIYEAIIRDAIGITTTGDDKMSITEDQDKHDQPLPSIEEPGPEDELLPSIKRTKPVAMESASMNSANQDIDSNTLREYSREMRRLGKRLASPDREIVKRVRKGIRRFADHADKKDEDMESERKLIEFDRKTMFDIKSLLATTPQAQKALEVYGHYKVL</sequence>
<feature type="region of interest" description="Disordered" evidence="1">
    <location>
        <begin position="227"/>
        <end position="255"/>
    </location>
</feature>
<gene>
    <name evidence="2" type="ORF">FHETE_3266</name>
</gene>
<evidence type="ECO:0000313" key="3">
    <source>
        <dbReference type="Proteomes" id="UP000567885"/>
    </source>
</evidence>
<dbReference type="Proteomes" id="UP000567885">
    <property type="component" value="Unassembled WGS sequence"/>
</dbReference>
<accession>A0A8H5WXQ8</accession>